<organism evidence="1 2">
    <name type="scientific">Aquatica leii</name>
    <dbReference type="NCBI Taxonomy" id="1421715"/>
    <lineage>
        <taxon>Eukaryota</taxon>
        <taxon>Metazoa</taxon>
        <taxon>Ecdysozoa</taxon>
        <taxon>Arthropoda</taxon>
        <taxon>Hexapoda</taxon>
        <taxon>Insecta</taxon>
        <taxon>Pterygota</taxon>
        <taxon>Neoptera</taxon>
        <taxon>Endopterygota</taxon>
        <taxon>Coleoptera</taxon>
        <taxon>Polyphaga</taxon>
        <taxon>Elateriformia</taxon>
        <taxon>Elateroidea</taxon>
        <taxon>Lampyridae</taxon>
        <taxon>Luciolinae</taxon>
        <taxon>Aquatica</taxon>
    </lineage>
</organism>
<keyword evidence="2" id="KW-1185">Reference proteome</keyword>
<comment type="caution">
    <text evidence="1">The sequence shown here is derived from an EMBL/GenBank/DDBJ whole genome shotgun (WGS) entry which is preliminary data.</text>
</comment>
<proteinExistence type="predicted"/>
<dbReference type="Proteomes" id="UP001353858">
    <property type="component" value="Unassembled WGS sequence"/>
</dbReference>
<accession>A0AAN7PCS5</accession>
<sequence>MELLNLFGNQIEPATFRNKSISSKDQLLITLRFLATGSFQQVIGDHINIHKSTVSRIVRRVIKCIASLKPRIPGSFGNDLDNINLNKSQALIKEEDLMSMSFDQDKEDSDNNPFDVNQAQAAISSLGNEQRSQFAIVDLDEPTLSAVAQSPTLDVLHLSTIEHEKAESLLPIEESKICSSLQEEFCEPSSLFYQQPTNLSNDVIVKVNTPERVQFPHMDLILSPSTQIEQPLQSHSPISTAQSPIILLPQELDSTLSVALPTEEPTFARPLCSLNDAFIQETTIGMSSFLERSLIPDIASPLSGNEIQFQYVMENVEIKSEMIAPEFPVETATKPSKESKTEDIKNEETQVVSIVAPIVTTITAIAAATAVAKKKPEPKTTVAAKKPLLKPTATTAKPLSKSSVLKPTLLKTALTVTKSKTPTTTSTLFGSTTKTTLSTSKKKLLLNGYASLWSSMMGLVGIINVDFSVIKGFLLEVKVCLSNSGEYGALRFFRYPIADELDEVYL</sequence>
<evidence type="ECO:0000313" key="1">
    <source>
        <dbReference type="EMBL" id="KAK4882777.1"/>
    </source>
</evidence>
<gene>
    <name evidence="1" type="ORF">RN001_006096</name>
</gene>
<protein>
    <recommendedName>
        <fullName evidence="3">Nuclease HARBI1</fullName>
    </recommendedName>
</protein>
<dbReference type="EMBL" id="JARPUR010000002">
    <property type="protein sequence ID" value="KAK4882777.1"/>
    <property type="molecule type" value="Genomic_DNA"/>
</dbReference>
<evidence type="ECO:0000313" key="2">
    <source>
        <dbReference type="Proteomes" id="UP001353858"/>
    </source>
</evidence>
<dbReference type="AlphaFoldDB" id="A0AAN7PCS5"/>
<evidence type="ECO:0008006" key="3">
    <source>
        <dbReference type="Google" id="ProtNLM"/>
    </source>
</evidence>
<reference evidence="2" key="1">
    <citation type="submission" date="2023-01" db="EMBL/GenBank/DDBJ databases">
        <title>Key to firefly adult light organ development and bioluminescence: homeobox transcription factors regulate luciferase expression and transportation to peroxisome.</title>
        <authorList>
            <person name="Fu X."/>
        </authorList>
    </citation>
    <scope>NUCLEOTIDE SEQUENCE [LARGE SCALE GENOMIC DNA]</scope>
</reference>
<name>A0AAN7PCS5_9COLE</name>